<reference evidence="3" key="1">
    <citation type="submission" date="2019-11" db="EMBL/GenBank/DDBJ databases">
        <authorList>
            <person name="Liu Y."/>
            <person name="Hou J."/>
            <person name="Li T.-Q."/>
            <person name="Guan C.-H."/>
            <person name="Wu X."/>
            <person name="Wu H.-Z."/>
            <person name="Ling F."/>
            <person name="Zhang R."/>
            <person name="Shi X.-G."/>
            <person name="Ren J.-P."/>
            <person name="Chen E.-F."/>
            <person name="Sun J.-M."/>
        </authorList>
    </citation>
    <scope>NUCLEOTIDE SEQUENCE</scope>
    <source>
        <strain evidence="3">Adult_tree_wgs_1</strain>
        <tissue evidence="3">Leaves</tissue>
    </source>
</reference>
<evidence type="ECO:0000256" key="2">
    <source>
        <dbReference type="PROSITE-ProRule" id="PRU00708"/>
    </source>
</evidence>
<proteinExistence type="predicted"/>
<dbReference type="NCBIfam" id="TIGR00756">
    <property type="entry name" value="PPR"/>
    <property type="match status" value="3"/>
</dbReference>
<dbReference type="PANTHER" id="PTHR47926:SF347">
    <property type="entry name" value="PENTATRICOPEPTIDE REPEAT-CONTAINING PROTEIN"/>
    <property type="match status" value="1"/>
</dbReference>
<dbReference type="InterPro" id="IPR046960">
    <property type="entry name" value="PPR_At4g14850-like_plant"/>
</dbReference>
<gene>
    <name evidence="3" type="ORF">RHSIM_Rhsim02G0015600</name>
</gene>
<dbReference type="InterPro" id="IPR011990">
    <property type="entry name" value="TPR-like_helical_dom_sf"/>
</dbReference>
<organism evidence="3 4">
    <name type="scientific">Rhododendron simsii</name>
    <name type="common">Sims's rhododendron</name>
    <dbReference type="NCBI Taxonomy" id="118357"/>
    <lineage>
        <taxon>Eukaryota</taxon>
        <taxon>Viridiplantae</taxon>
        <taxon>Streptophyta</taxon>
        <taxon>Embryophyta</taxon>
        <taxon>Tracheophyta</taxon>
        <taxon>Spermatophyta</taxon>
        <taxon>Magnoliopsida</taxon>
        <taxon>eudicotyledons</taxon>
        <taxon>Gunneridae</taxon>
        <taxon>Pentapetalae</taxon>
        <taxon>asterids</taxon>
        <taxon>Ericales</taxon>
        <taxon>Ericaceae</taxon>
        <taxon>Ericoideae</taxon>
        <taxon>Rhodoreae</taxon>
        <taxon>Rhododendron</taxon>
    </lineage>
</organism>
<evidence type="ECO:0000313" key="3">
    <source>
        <dbReference type="EMBL" id="KAF7149586.1"/>
    </source>
</evidence>
<dbReference type="GO" id="GO:0009451">
    <property type="term" value="P:RNA modification"/>
    <property type="evidence" value="ECO:0007669"/>
    <property type="project" value="InterPro"/>
</dbReference>
<dbReference type="EMBL" id="WJXA01000002">
    <property type="protein sequence ID" value="KAF7149586.1"/>
    <property type="molecule type" value="Genomic_DNA"/>
</dbReference>
<evidence type="ECO:0000313" key="4">
    <source>
        <dbReference type="Proteomes" id="UP000626092"/>
    </source>
</evidence>
<keyword evidence="1" id="KW-0677">Repeat</keyword>
<sequence>MYARCRDVHDAANVFALMDKSDVVTWNSLIFGFADLGMNKSVLECFRKMQSMGIQNDQIKMSTVLPVCDLESGKQIHACIRKNGFNNIILVCNTLIHTYSKCGCINIAFSVFSEMVSRDLVSWNTMIEGYRIPGATLQLLVEMNKSGNYPNSITFTSVLSACSHLGLADKGLEVLHRMKTNFGYNPEREHFSCVVDLLA</sequence>
<name>A0A834HCC4_RHOSS</name>
<dbReference type="Gene3D" id="1.25.40.10">
    <property type="entry name" value="Tetratricopeptide repeat domain"/>
    <property type="match status" value="3"/>
</dbReference>
<dbReference type="OrthoDB" id="9990610at2759"/>
<dbReference type="Proteomes" id="UP000626092">
    <property type="component" value="Unassembled WGS sequence"/>
</dbReference>
<dbReference type="AlphaFoldDB" id="A0A834HCC4"/>
<evidence type="ECO:0000256" key="1">
    <source>
        <dbReference type="ARBA" id="ARBA00022737"/>
    </source>
</evidence>
<dbReference type="GO" id="GO:0003723">
    <property type="term" value="F:RNA binding"/>
    <property type="evidence" value="ECO:0007669"/>
    <property type="project" value="InterPro"/>
</dbReference>
<protein>
    <recommendedName>
        <fullName evidence="5">Pentatricopeptide repeat-containing protein</fullName>
    </recommendedName>
</protein>
<keyword evidence="4" id="KW-1185">Reference proteome</keyword>
<dbReference type="InterPro" id="IPR002885">
    <property type="entry name" value="PPR_rpt"/>
</dbReference>
<evidence type="ECO:0008006" key="5">
    <source>
        <dbReference type="Google" id="ProtNLM"/>
    </source>
</evidence>
<feature type="repeat" description="PPR" evidence="2">
    <location>
        <begin position="22"/>
        <end position="56"/>
    </location>
</feature>
<dbReference type="PANTHER" id="PTHR47926">
    <property type="entry name" value="PENTATRICOPEPTIDE REPEAT-CONTAINING PROTEIN"/>
    <property type="match status" value="1"/>
</dbReference>
<feature type="repeat" description="PPR" evidence="2">
    <location>
        <begin position="88"/>
        <end position="122"/>
    </location>
</feature>
<dbReference type="PROSITE" id="PS51375">
    <property type="entry name" value="PPR"/>
    <property type="match status" value="3"/>
</dbReference>
<accession>A0A834HCC4</accession>
<dbReference type="Pfam" id="PF01535">
    <property type="entry name" value="PPR"/>
    <property type="match status" value="3"/>
</dbReference>
<feature type="repeat" description="PPR" evidence="2">
    <location>
        <begin position="151"/>
        <end position="181"/>
    </location>
</feature>
<comment type="caution">
    <text evidence="3">The sequence shown here is derived from an EMBL/GenBank/DDBJ whole genome shotgun (WGS) entry which is preliminary data.</text>
</comment>
<dbReference type="FunFam" id="1.25.40.10:FF:000031">
    <property type="entry name" value="Pentatricopeptide repeat-containing protein mitochondrial"/>
    <property type="match status" value="1"/>
</dbReference>